<dbReference type="Proteomes" id="UP000680348">
    <property type="component" value="Unassembled WGS sequence"/>
</dbReference>
<dbReference type="Gene3D" id="3.40.50.10280">
    <property type="entry name" value="Methylene-tetrahydromethanopterin dehydrogenase, N-terminal domain"/>
    <property type="match status" value="1"/>
</dbReference>
<dbReference type="Pfam" id="PF09176">
    <property type="entry name" value="Mpt_N"/>
    <property type="match status" value="1"/>
</dbReference>
<dbReference type="SUPFAM" id="SSF51735">
    <property type="entry name" value="NAD(P)-binding Rossmann-fold domains"/>
    <property type="match status" value="1"/>
</dbReference>
<evidence type="ECO:0000256" key="1">
    <source>
        <dbReference type="ARBA" id="ARBA00023002"/>
    </source>
</evidence>
<feature type="domain" description="Methylene-tetrahydromethanopterin dehydrogenase N-terminal" evidence="3">
    <location>
        <begin position="18"/>
        <end position="98"/>
    </location>
</feature>
<proteinExistence type="predicted"/>
<evidence type="ECO:0000256" key="2">
    <source>
        <dbReference type="SAM" id="Phobius"/>
    </source>
</evidence>
<dbReference type="Gene3D" id="3.40.50.720">
    <property type="entry name" value="NAD(P)-binding Rossmann-like Domain"/>
    <property type="match status" value="1"/>
</dbReference>
<feature type="transmembrane region" description="Helical" evidence="2">
    <location>
        <begin position="128"/>
        <end position="146"/>
    </location>
</feature>
<gene>
    <name evidence="4" type="ORF">KEU06_07010</name>
</gene>
<comment type="caution">
    <text evidence="4">The sequence shown here is derived from an EMBL/GenBank/DDBJ whole genome shotgun (WGS) entry which is preliminary data.</text>
</comment>
<dbReference type="SUPFAM" id="SSF53223">
    <property type="entry name" value="Aminoacid dehydrogenase-like, N-terminal domain"/>
    <property type="match status" value="1"/>
</dbReference>
<evidence type="ECO:0000313" key="5">
    <source>
        <dbReference type="Proteomes" id="UP000680348"/>
    </source>
</evidence>
<sequence>MARKHILHMLTPLKHMSPFDVNMALDAGFDAVIPHTEVTLPEVTGLVQDAIFSRPPDAGVDTGIFIGGKDVSLALDMFDGANRAMVPPFKVSVFADPAGSFTTAAAMLAKVEKALAAKYQRDLRDTRIAIFGATGVVGFCTAVIAARQGAKVTVVAHDRLERIQKVATEIKERFGVEVEAADGSTEEKKTELVKSAEVILAAAKAGIRVISKSQLAEAKQLLIAADVNAVPPAGIEGLAVHANADPLESTSAVGIGPLAIGNVKYKVEFGLFTKMIEAEKPVTFDFQDAFSLARDIAK</sequence>
<dbReference type="InterPro" id="IPR036291">
    <property type="entry name" value="NAD(P)-bd_dom_sf"/>
</dbReference>
<evidence type="ECO:0000259" key="3">
    <source>
        <dbReference type="Pfam" id="PF09176"/>
    </source>
</evidence>
<keyword evidence="2" id="KW-1133">Transmembrane helix</keyword>
<reference evidence="4" key="1">
    <citation type="submission" date="2021-04" db="EMBL/GenBank/DDBJ databases">
        <title>Pseudaminobacter soli sp. nov., isolated from paddy soil contaminated by heavy metals.</title>
        <authorList>
            <person name="Zhang K."/>
        </authorList>
    </citation>
    <scope>NUCLEOTIDE SEQUENCE</scope>
    <source>
        <strain evidence="4">19-2017</strain>
    </source>
</reference>
<keyword evidence="2" id="KW-0472">Membrane</keyword>
<dbReference type="GO" id="GO:0016491">
    <property type="term" value="F:oxidoreductase activity"/>
    <property type="evidence" value="ECO:0007669"/>
    <property type="project" value="UniProtKB-KW"/>
</dbReference>
<evidence type="ECO:0000313" key="4">
    <source>
        <dbReference type="EMBL" id="MBS3648377.1"/>
    </source>
</evidence>
<keyword evidence="2" id="KW-0812">Transmembrane</keyword>
<keyword evidence="5" id="KW-1185">Reference proteome</keyword>
<organism evidence="4 5">
    <name type="scientific">Pseudaminobacter soli</name>
    <name type="common">ex Zhang et al. 2022</name>
    <dbReference type="NCBI Taxonomy" id="2831468"/>
    <lineage>
        <taxon>Bacteria</taxon>
        <taxon>Pseudomonadati</taxon>
        <taxon>Pseudomonadota</taxon>
        <taxon>Alphaproteobacteria</taxon>
        <taxon>Hyphomicrobiales</taxon>
        <taxon>Phyllobacteriaceae</taxon>
        <taxon>Pseudaminobacter</taxon>
    </lineage>
</organism>
<name>A0A942I1P3_9HYPH</name>
<accession>A0A942I1P3</accession>
<keyword evidence="1" id="KW-0560">Oxidoreductase</keyword>
<protein>
    <submittedName>
        <fullName evidence="4">Methylenetetrahydromethanopterin dehydrogenase</fullName>
    </submittedName>
</protein>
<dbReference type="AlphaFoldDB" id="A0A942I1P3"/>
<dbReference type="RefSeq" id="WP_188253935.1">
    <property type="nucleotide sequence ID" value="NZ_JABVCF010000003.1"/>
</dbReference>
<dbReference type="EMBL" id="JAGWCR010000003">
    <property type="protein sequence ID" value="MBS3648377.1"/>
    <property type="molecule type" value="Genomic_DNA"/>
</dbReference>
<dbReference type="InterPro" id="IPR046346">
    <property type="entry name" value="Aminoacid_DH-like_N_sf"/>
</dbReference>
<dbReference type="InterPro" id="IPR037089">
    <property type="entry name" value="Methyl-teptahyd_DH_N_sf"/>
</dbReference>
<dbReference type="InterPro" id="IPR015259">
    <property type="entry name" value="Methyl-teptahyd_DH_N"/>
</dbReference>